<keyword evidence="3" id="KW-0479">Metal-binding</keyword>
<dbReference type="PANTHER" id="PTHR23092">
    <property type="entry name" value="POLY(A) RNA POLYMERASE"/>
    <property type="match status" value="1"/>
</dbReference>
<feature type="domain" description="Poly(A) RNA polymerase mitochondrial-like central palm" evidence="7">
    <location>
        <begin position="456"/>
        <end position="590"/>
    </location>
</feature>
<dbReference type="EMBL" id="JAZHXJ010000021">
    <property type="protein sequence ID" value="KAL1881470.1"/>
    <property type="molecule type" value="Genomic_DNA"/>
</dbReference>
<dbReference type="SUPFAM" id="SSF81301">
    <property type="entry name" value="Nucleotidyltransferase"/>
    <property type="match status" value="1"/>
</dbReference>
<keyword evidence="4" id="KW-0460">Magnesium</keyword>
<dbReference type="Proteomes" id="UP001586593">
    <property type="component" value="Unassembled WGS sequence"/>
</dbReference>
<feature type="compositionally biased region" description="Basic and acidic residues" evidence="5">
    <location>
        <begin position="63"/>
        <end position="73"/>
    </location>
</feature>
<evidence type="ECO:0000259" key="7">
    <source>
        <dbReference type="Pfam" id="PF22600"/>
    </source>
</evidence>
<evidence type="ECO:0000313" key="8">
    <source>
        <dbReference type="EMBL" id="KAL1881470.1"/>
    </source>
</evidence>
<dbReference type="EC" id="2.7.7.19" evidence="2"/>
<dbReference type="Gene3D" id="3.30.460.10">
    <property type="entry name" value="Beta Polymerase, domain 2"/>
    <property type="match status" value="1"/>
</dbReference>
<evidence type="ECO:0000256" key="2">
    <source>
        <dbReference type="ARBA" id="ARBA00012388"/>
    </source>
</evidence>
<accession>A0ABR3XZL1</accession>
<reference evidence="8 9" key="1">
    <citation type="journal article" date="2024" name="Commun. Biol.">
        <title>Comparative genomic analysis of thermophilic fungi reveals convergent evolutionary adaptations and gene losses.</title>
        <authorList>
            <person name="Steindorff A.S."/>
            <person name="Aguilar-Pontes M.V."/>
            <person name="Robinson A.J."/>
            <person name="Andreopoulos B."/>
            <person name="LaButti K."/>
            <person name="Kuo A."/>
            <person name="Mondo S."/>
            <person name="Riley R."/>
            <person name="Otillar R."/>
            <person name="Haridas S."/>
            <person name="Lipzen A."/>
            <person name="Grimwood J."/>
            <person name="Schmutz J."/>
            <person name="Clum A."/>
            <person name="Reid I.D."/>
            <person name="Moisan M.C."/>
            <person name="Butler G."/>
            <person name="Nguyen T.T.M."/>
            <person name="Dewar K."/>
            <person name="Conant G."/>
            <person name="Drula E."/>
            <person name="Henrissat B."/>
            <person name="Hansel C."/>
            <person name="Singer S."/>
            <person name="Hutchinson M.I."/>
            <person name="de Vries R.P."/>
            <person name="Natvig D.O."/>
            <person name="Powell A.J."/>
            <person name="Tsang A."/>
            <person name="Grigoriev I.V."/>
        </authorList>
    </citation>
    <scope>NUCLEOTIDE SEQUENCE [LARGE SCALE GENOMIC DNA]</scope>
    <source>
        <strain evidence="8 9">ATCC 24622</strain>
    </source>
</reference>
<feature type="domain" description="PAP-associated" evidence="6">
    <location>
        <begin position="656"/>
        <end position="713"/>
    </location>
</feature>
<dbReference type="Gene3D" id="1.10.1410.10">
    <property type="match status" value="1"/>
</dbReference>
<gene>
    <name evidence="8" type="ORF">VTK73DRAFT_3532</name>
</gene>
<comment type="similarity">
    <text evidence="1">Belongs to the DNA polymerase type-B-like family.</text>
</comment>
<dbReference type="Pfam" id="PF22600">
    <property type="entry name" value="MTPAP-like_central"/>
    <property type="match status" value="1"/>
</dbReference>
<dbReference type="CDD" id="cd05402">
    <property type="entry name" value="NT_PAP_TUTase"/>
    <property type="match status" value="1"/>
</dbReference>
<evidence type="ECO:0000259" key="6">
    <source>
        <dbReference type="Pfam" id="PF03828"/>
    </source>
</evidence>
<feature type="compositionally biased region" description="Basic and acidic residues" evidence="5">
    <location>
        <begin position="21"/>
        <end position="34"/>
    </location>
</feature>
<dbReference type="InterPro" id="IPR054708">
    <property type="entry name" value="MTPAP-like_central"/>
</dbReference>
<evidence type="ECO:0000313" key="9">
    <source>
        <dbReference type="Proteomes" id="UP001586593"/>
    </source>
</evidence>
<feature type="compositionally biased region" description="Acidic residues" evidence="5">
    <location>
        <begin position="299"/>
        <end position="314"/>
    </location>
</feature>
<feature type="region of interest" description="Disordered" evidence="5">
    <location>
        <begin position="206"/>
        <end position="402"/>
    </location>
</feature>
<keyword evidence="9" id="KW-1185">Reference proteome</keyword>
<sequence>MSFSALKKQAEGPRSDPPWRPGRDWDRDQDRSQRGDGPGSYRDRDQDRDRDRRPNYSHQSSRYNDDYRNHSNDRGYAQDGYRLERDSWAPRTDSYPPPPPREPPPPPPPLDSPRPPQGDFTIRFDKPVGIEDSYDSYRPNRDRRHDPSRSRASRDGVRQGRHPQRPHRYANGGYRPIRLAANRPMLQGLHSTGPELAFYDVGGGVTYRPVDDLSDSDEADMDISDEEGAADSGEPSTKRTRLTADRTVSDNEAPKWSNPDPYTALPPPDTTGHKKKDVVQLIRKARVQAKETKSSIPAEAEEFISCDFDSDAEDGETHSSGEESPGVSGAPTRPRAMARQTPRDDGQSDKPGSSRRAEERRRDTANFQSSSREWEDSGRQTARNRPAEDVGTSALGSRKRTHDDRVIFPAHARLKKASKMPVGGDLLLDWAVSKGEEPCPWIVADHSGSATLGVWLHKEVVDLYEHLRPRDYEDHMRNQLVQELKALCRATYKDAEVYPFGSFPSGLYLPTGDMDLVFCSDSYMRGGRAKYTTKSTLFKFRNFLQNKQLPYLNEVEVIIHAKVPLVKYVDKRTALKVDISFENLTGVKAINTFMAWKEQYPAMPVLATVIKHFLAMRGLNEPVNGGIGGFSITCLIVSMLQMLPAVQSRNMDPSHHLGDLLLEFFDLYGNRFNWKDVAISVNPPKYIPKNEVRTFAYKNQDRLSIIDPNNPENDIAGGSANTPTIMACFAEAHKLLTKRMQELAALSDSEKRNASILEVVFAGNYSTFRTQRTHLYKLFRESFSFENRANGHSTGVSW</sequence>
<dbReference type="InterPro" id="IPR043519">
    <property type="entry name" value="NT_sf"/>
</dbReference>
<dbReference type="InterPro" id="IPR045862">
    <property type="entry name" value="Trf4-like"/>
</dbReference>
<evidence type="ECO:0000256" key="5">
    <source>
        <dbReference type="SAM" id="MobiDB-lite"/>
    </source>
</evidence>
<feature type="region of interest" description="Disordered" evidence="5">
    <location>
        <begin position="1"/>
        <end position="176"/>
    </location>
</feature>
<evidence type="ECO:0000256" key="1">
    <source>
        <dbReference type="ARBA" id="ARBA00008593"/>
    </source>
</evidence>
<feature type="compositionally biased region" description="Basic and acidic residues" evidence="5">
    <location>
        <begin position="41"/>
        <end position="54"/>
    </location>
</feature>
<feature type="compositionally biased region" description="Basic and acidic residues" evidence="5">
    <location>
        <begin position="242"/>
        <end position="253"/>
    </location>
</feature>
<feature type="compositionally biased region" description="Acidic residues" evidence="5">
    <location>
        <begin position="212"/>
        <end position="229"/>
    </location>
</feature>
<feature type="compositionally biased region" description="Basic and acidic residues" evidence="5">
    <location>
        <begin position="355"/>
        <end position="364"/>
    </location>
</feature>
<feature type="compositionally biased region" description="Basic residues" evidence="5">
    <location>
        <begin position="159"/>
        <end position="168"/>
    </location>
</feature>
<feature type="compositionally biased region" description="Basic and acidic residues" evidence="5">
    <location>
        <begin position="138"/>
        <end position="158"/>
    </location>
</feature>
<feature type="compositionally biased region" description="Pro residues" evidence="5">
    <location>
        <begin position="95"/>
        <end position="116"/>
    </location>
</feature>
<evidence type="ECO:0000256" key="4">
    <source>
        <dbReference type="ARBA" id="ARBA00022842"/>
    </source>
</evidence>
<protein>
    <recommendedName>
        <fullName evidence="2">polynucleotide adenylyltransferase</fullName>
        <ecNumber evidence="2">2.7.7.19</ecNumber>
    </recommendedName>
</protein>
<evidence type="ECO:0000256" key="3">
    <source>
        <dbReference type="ARBA" id="ARBA00022723"/>
    </source>
</evidence>
<name>A0ABR3XZL1_9PEZI</name>
<dbReference type="InterPro" id="IPR002058">
    <property type="entry name" value="PAP_assoc"/>
</dbReference>
<proteinExistence type="inferred from homology"/>
<dbReference type="SUPFAM" id="SSF81631">
    <property type="entry name" value="PAP/OAS1 substrate-binding domain"/>
    <property type="match status" value="1"/>
</dbReference>
<dbReference type="Pfam" id="PF03828">
    <property type="entry name" value="PAP_assoc"/>
    <property type="match status" value="1"/>
</dbReference>
<dbReference type="PANTHER" id="PTHR23092:SF15">
    <property type="entry name" value="INACTIVE NON-CANONICAL POLY(A) RNA POLYMERASE PROTEIN TRF4-2-RELATED"/>
    <property type="match status" value="1"/>
</dbReference>
<comment type="caution">
    <text evidence="8">The sequence shown here is derived from an EMBL/GenBank/DDBJ whole genome shotgun (WGS) entry which is preliminary data.</text>
</comment>
<organism evidence="8 9">
    <name type="scientific">Phialemonium thermophilum</name>
    <dbReference type="NCBI Taxonomy" id="223376"/>
    <lineage>
        <taxon>Eukaryota</taxon>
        <taxon>Fungi</taxon>
        <taxon>Dikarya</taxon>
        <taxon>Ascomycota</taxon>
        <taxon>Pezizomycotina</taxon>
        <taxon>Sordariomycetes</taxon>
        <taxon>Sordariomycetidae</taxon>
        <taxon>Cephalothecales</taxon>
        <taxon>Cephalothecaceae</taxon>
        <taxon>Phialemonium</taxon>
    </lineage>
</organism>